<dbReference type="AlphaFoldDB" id="A0A2V1DXJ5"/>
<name>A0A2V1DXJ5_9PLEO</name>
<evidence type="ECO:0000313" key="1">
    <source>
        <dbReference type="EMBL" id="PVI01975.1"/>
    </source>
</evidence>
<protein>
    <submittedName>
        <fullName evidence="1">Uncharacterized protein</fullName>
    </submittedName>
</protein>
<accession>A0A2V1DXJ5</accession>
<dbReference type="EMBL" id="KZ805349">
    <property type="protein sequence ID" value="PVI01975.1"/>
    <property type="molecule type" value="Genomic_DNA"/>
</dbReference>
<proteinExistence type="predicted"/>
<sequence>MESLFISVILSEQRLLLKTLFFWPGWQNISVHHQGESISLYEFAVVEGKVEAAEILKNFYFSKNMTDAAKNVSHLLPKTKSLLFWRYLQEKDAIDSATQSTLTMDAFQTDLTNQEVLELLDAVGCSKRIILSEAFEYRLGHPSIIGDEPETRPQLWKEALTQPSGIRPIELDSILFDLTCKIPGRPRSLHEGTFFHEATTMLQNLGACDWSAGWDIVEDISCEGIRDFIHNIRSEEHRQRFLNSSNEEGEGLLSLIHSPYGHQGVPKWGGDLESITQRTQQCETLLDAGVPVQIHDFTRFFREEYDYQSNIFRLLAGHLGEQKHEILYQCGKSSKSRYWIEPLAELERIRVLLNHGCNPLYKDSRGSSVRTYLQPRYDDWLRRNDHGIIPRYKFIYQRMLKVLDEWEYYYQHGGPVPTKKESAEWCRDLLKFNIEEDIYILHESQSPIFEDFVNEDRIARESGIGPCTMKEQKDEKVRYFVRGMPRRWSHVFDMYN</sequence>
<evidence type="ECO:0000313" key="2">
    <source>
        <dbReference type="Proteomes" id="UP000244855"/>
    </source>
</evidence>
<keyword evidence="2" id="KW-1185">Reference proteome</keyword>
<dbReference type="Proteomes" id="UP000244855">
    <property type="component" value="Unassembled WGS sequence"/>
</dbReference>
<gene>
    <name evidence="1" type="ORF">DM02DRAFT_329706</name>
</gene>
<organism evidence="1 2">
    <name type="scientific">Periconia macrospinosa</name>
    <dbReference type="NCBI Taxonomy" id="97972"/>
    <lineage>
        <taxon>Eukaryota</taxon>
        <taxon>Fungi</taxon>
        <taxon>Dikarya</taxon>
        <taxon>Ascomycota</taxon>
        <taxon>Pezizomycotina</taxon>
        <taxon>Dothideomycetes</taxon>
        <taxon>Pleosporomycetidae</taxon>
        <taxon>Pleosporales</taxon>
        <taxon>Massarineae</taxon>
        <taxon>Periconiaceae</taxon>
        <taxon>Periconia</taxon>
    </lineage>
</organism>
<reference evidence="1 2" key="1">
    <citation type="journal article" date="2018" name="Sci. Rep.">
        <title>Comparative genomics provides insights into the lifestyle and reveals functional heterogeneity of dark septate endophytic fungi.</title>
        <authorList>
            <person name="Knapp D.G."/>
            <person name="Nemeth J.B."/>
            <person name="Barry K."/>
            <person name="Hainaut M."/>
            <person name="Henrissat B."/>
            <person name="Johnson J."/>
            <person name="Kuo A."/>
            <person name="Lim J.H.P."/>
            <person name="Lipzen A."/>
            <person name="Nolan M."/>
            <person name="Ohm R.A."/>
            <person name="Tamas L."/>
            <person name="Grigoriev I.V."/>
            <person name="Spatafora J.W."/>
            <person name="Nagy L.G."/>
            <person name="Kovacs G.M."/>
        </authorList>
    </citation>
    <scope>NUCLEOTIDE SEQUENCE [LARGE SCALE GENOMIC DNA]</scope>
    <source>
        <strain evidence="1 2">DSE2036</strain>
    </source>
</reference>